<dbReference type="SUPFAM" id="SSF46689">
    <property type="entry name" value="Homeodomain-like"/>
    <property type="match status" value="1"/>
</dbReference>
<dbReference type="Pfam" id="PF12833">
    <property type="entry name" value="HTH_18"/>
    <property type="match status" value="1"/>
</dbReference>
<dbReference type="SMART" id="SM00342">
    <property type="entry name" value="HTH_ARAC"/>
    <property type="match status" value="1"/>
</dbReference>
<evidence type="ECO:0000313" key="5">
    <source>
        <dbReference type="EMBL" id="UYQ91693.1"/>
    </source>
</evidence>
<organism evidence="5 6">
    <name type="scientific">Chitinophaga horti</name>
    <dbReference type="NCBI Taxonomy" id="2920382"/>
    <lineage>
        <taxon>Bacteria</taxon>
        <taxon>Pseudomonadati</taxon>
        <taxon>Bacteroidota</taxon>
        <taxon>Chitinophagia</taxon>
        <taxon>Chitinophagales</taxon>
        <taxon>Chitinophagaceae</taxon>
        <taxon>Chitinophaga</taxon>
    </lineage>
</organism>
<proteinExistence type="predicted"/>
<feature type="domain" description="HTH araC/xylS-type" evidence="4">
    <location>
        <begin position="148"/>
        <end position="250"/>
    </location>
</feature>
<dbReference type="InterPro" id="IPR046532">
    <property type="entry name" value="DUF6597"/>
</dbReference>
<dbReference type="Proteomes" id="UP001162741">
    <property type="component" value="Chromosome"/>
</dbReference>
<protein>
    <submittedName>
        <fullName evidence="5">Helix-turn-helix transcriptional regulator</fullName>
    </submittedName>
</protein>
<dbReference type="Gene3D" id="1.10.10.60">
    <property type="entry name" value="Homeodomain-like"/>
    <property type="match status" value="1"/>
</dbReference>
<dbReference type="PANTHER" id="PTHR46796">
    <property type="entry name" value="HTH-TYPE TRANSCRIPTIONAL ACTIVATOR RHAS-RELATED"/>
    <property type="match status" value="1"/>
</dbReference>
<sequence length="261" mass="29484">MQIHPHPSLAHLVKHYLLLTGPPLVDRMHRVFADGNTGLVFNLGEALIGGQLNPCDTWLYGQVNTFYDLRLTGKINWIVVVFQPYGANHFWRVPATEWHDYFFPAENFFGNRLQPLVQQLQHASSIDARIALLNNFLLNELRHQTTNDALVVGAVKLITDASGIVTIKGLLQELSVTERTLERRFKTSVGIGPKRFADVVRMTIAAKQVQACRKEGFAGLAYDGGYYDQAHYIKSFKKYTGITPQQYQSITNPLALNFLQL</sequence>
<keyword evidence="1" id="KW-0805">Transcription regulation</keyword>
<dbReference type="InterPro" id="IPR050204">
    <property type="entry name" value="AraC_XylS_family_regulators"/>
</dbReference>
<keyword evidence="6" id="KW-1185">Reference proteome</keyword>
<evidence type="ECO:0000313" key="6">
    <source>
        <dbReference type="Proteomes" id="UP001162741"/>
    </source>
</evidence>
<dbReference type="Pfam" id="PF20240">
    <property type="entry name" value="DUF6597"/>
    <property type="match status" value="1"/>
</dbReference>
<dbReference type="PANTHER" id="PTHR46796:SF13">
    <property type="entry name" value="HTH-TYPE TRANSCRIPTIONAL ACTIVATOR RHAS"/>
    <property type="match status" value="1"/>
</dbReference>
<accession>A0ABY6IWS6</accession>
<dbReference type="EMBL" id="CP107006">
    <property type="protein sequence ID" value="UYQ91693.1"/>
    <property type="molecule type" value="Genomic_DNA"/>
</dbReference>
<evidence type="ECO:0000259" key="4">
    <source>
        <dbReference type="PROSITE" id="PS01124"/>
    </source>
</evidence>
<dbReference type="PROSITE" id="PS01124">
    <property type="entry name" value="HTH_ARAC_FAMILY_2"/>
    <property type="match status" value="1"/>
</dbReference>
<dbReference type="RefSeq" id="WP_264280074.1">
    <property type="nucleotide sequence ID" value="NZ_CP107006.1"/>
</dbReference>
<name>A0ABY6IWS6_9BACT</name>
<evidence type="ECO:0000256" key="1">
    <source>
        <dbReference type="ARBA" id="ARBA00023015"/>
    </source>
</evidence>
<keyword evidence="3" id="KW-0804">Transcription</keyword>
<dbReference type="PROSITE" id="PS00041">
    <property type="entry name" value="HTH_ARAC_FAMILY_1"/>
    <property type="match status" value="1"/>
</dbReference>
<evidence type="ECO:0000256" key="3">
    <source>
        <dbReference type="ARBA" id="ARBA00023163"/>
    </source>
</evidence>
<reference evidence="5" key="1">
    <citation type="submission" date="2022-10" db="EMBL/GenBank/DDBJ databases">
        <title>Chitinophaga sp. nov., isolated from soil.</title>
        <authorList>
            <person name="Jeon C.O."/>
        </authorList>
    </citation>
    <scope>NUCLEOTIDE SEQUENCE</scope>
    <source>
        <strain evidence="5">R8</strain>
    </source>
</reference>
<dbReference type="InterPro" id="IPR018060">
    <property type="entry name" value="HTH_AraC"/>
</dbReference>
<dbReference type="InterPro" id="IPR018062">
    <property type="entry name" value="HTH_AraC-typ_CS"/>
</dbReference>
<keyword evidence="2" id="KW-0238">DNA-binding</keyword>
<gene>
    <name evidence="5" type="ORF">MKQ68_16515</name>
</gene>
<dbReference type="InterPro" id="IPR009057">
    <property type="entry name" value="Homeodomain-like_sf"/>
</dbReference>
<evidence type="ECO:0000256" key="2">
    <source>
        <dbReference type="ARBA" id="ARBA00023125"/>
    </source>
</evidence>